<proteinExistence type="predicted"/>
<keyword evidence="3" id="KW-1185">Reference proteome</keyword>
<dbReference type="Proteomes" id="UP000298416">
    <property type="component" value="Unassembled WGS sequence"/>
</dbReference>
<evidence type="ECO:0000256" key="1">
    <source>
        <dbReference type="SAM" id="MobiDB-lite"/>
    </source>
</evidence>
<reference evidence="2" key="1">
    <citation type="submission" date="2018-01" db="EMBL/GenBank/DDBJ databases">
        <authorList>
            <person name="Mao J.F."/>
        </authorList>
    </citation>
    <scope>NUCLEOTIDE SEQUENCE</scope>
    <source>
        <strain evidence="2">Huo1</strain>
        <tissue evidence="2">Leaf</tissue>
    </source>
</reference>
<evidence type="ECO:0000313" key="2">
    <source>
        <dbReference type="EMBL" id="KAG6399345.1"/>
    </source>
</evidence>
<sequence>MRGASTASGFGGGASEQVSGAGVGVQRALSARGEVERGAGAAEEMAVEVQSGDVMVAATDGGSTICSPWTWRPSWGDACRRGWSRRWLRFSSTQLRMKMGSFSEAAAAVERSQPLPWSRRGQIKSKILSLAFHSIFSMLSRPSSPH</sequence>
<dbReference type="EMBL" id="PNBA02000015">
    <property type="protein sequence ID" value="KAG6399345.1"/>
    <property type="molecule type" value="Genomic_DNA"/>
</dbReference>
<organism evidence="2">
    <name type="scientific">Salvia splendens</name>
    <name type="common">Scarlet sage</name>
    <dbReference type="NCBI Taxonomy" id="180675"/>
    <lineage>
        <taxon>Eukaryota</taxon>
        <taxon>Viridiplantae</taxon>
        <taxon>Streptophyta</taxon>
        <taxon>Embryophyta</taxon>
        <taxon>Tracheophyta</taxon>
        <taxon>Spermatophyta</taxon>
        <taxon>Magnoliopsida</taxon>
        <taxon>eudicotyledons</taxon>
        <taxon>Gunneridae</taxon>
        <taxon>Pentapetalae</taxon>
        <taxon>asterids</taxon>
        <taxon>lamiids</taxon>
        <taxon>Lamiales</taxon>
        <taxon>Lamiaceae</taxon>
        <taxon>Nepetoideae</taxon>
        <taxon>Mentheae</taxon>
        <taxon>Salviinae</taxon>
        <taxon>Salvia</taxon>
        <taxon>Salvia subgen. Calosphace</taxon>
        <taxon>core Calosphace</taxon>
    </lineage>
</organism>
<evidence type="ECO:0000313" key="3">
    <source>
        <dbReference type="Proteomes" id="UP000298416"/>
    </source>
</evidence>
<dbReference type="AlphaFoldDB" id="A0A8X8WPH3"/>
<reference evidence="2" key="2">
    <citation type="submission" date="2020-08" db="EMBL/GenBank/DDBJ databases">
        <title>Plant Genome Project.</title>
        <authorList>
            <person name="Zhang R.-G."/>
        </authorList>
    </citation>
    <scope>NUCLEOTIDE SEQUENCE</scope>
    <source>
        <strain evidence="2">Huo1</strain>
        <tissue evidence="2">Leaf</tissue>
    </source>
</reference>
<feature type="region of interest" description="Disordered" evidence="1">
    <location>
        <begin position="1"/>
        <end position="22"/>
    </location>
</feature>
<accession>A0A8X8WPH3</accession>
<comment type="caution">
    <text evidence="2">The sequence shown here is derived from an EMBL/GenBank/DDBJ whole genome shotgun (WGS) entry which is preliminary data.</text>
</comment>
<protein>
    <submittedName>
        <fullName evidence="2">Uncharacterized protein</fullName>
    </submittedName>
</protein>
<gene>
    <name evidence="2" type="ORF">SASPL_140822</name>
</gene>
<name>A0A8X8WPH3_SALSN</name>